<feature type="compositionally biased region" description="Basic and acidic residues" evidence="1">
    <location>
        <begin position="212"/>
        <end position="230"/>
    </location>
</feature>
<dbReference type="InterPro" id="IPR000863">
    <property type="entry name" value="Sulfotransferase_dom"/>
</dbReference>
<dbReference type="GO" id="GO:0008146">
    <property type="term" value="F:sulfotransferase activity"/>
    <property type="evidence" value="ECO:0007669"/>
    <property type="project" value="InterPro"/>
</dbReference>
<dbReference type="InterPro" id="IPR027417">
    <property type="entry name" value="P-loop_NTPase"/>
</dbReference>
<evidence type="ECO:0000313" key="3">
    <source>
        <dbReference type="EMBL" id="KKN83506.1"/>
    </source>
</evidence>
<dbReference type="AlphaFoldDB" id="A0A0F9WCF5"/>
<name>A0A0F9WCF5_9ZZZZ</name>
<proteinExistence type="predicted"/>
<gene>
    <name evidence="3" type="ORF">LCGC14_0297440</name>
</gene>
<dbReference type="Gene3D" id="3.40.50.300">
    <property type="entry name" value="P-loop containing nucleotide triphosphate hydrolases"/>
    <property type="match status" value="1"/>
</dbReference>
<dbReference type="SUPFAM" id="SSF52540">
    <property type="entry name" value="P-loop containing nucleoside triphosphate hydrolases"/>
    <property type="match status" value="1"/>
</dbReference>
<accession>A0A0F9WCF5</accession>
<protein>
    <recommendedName>
        <fullName evidence="2">Sulfotransferase domain-containing protein</fullName>
    </recommendedName>
</protein>
<feature type="region of interest" description="Disordered" evidence="1">
    <location>
        <begin position="210"/>
        <end position="245"/>
    </location>
</feature>
<evidence type="ECO:0000256" key="1">
    <source>
        <dbReference type="SAM" id="MobiDB-lite"/>
    </source>
</evidence>
<reference evidence="3" key="1">
    <citation type="journal article" date="2015" name="Nature">
        <title>Complex archaea that bridge the gap between prokaryotes and eukaryotes.</title>
        <authorList>
            <person name="Spang A."/>
            <person name="Saw J.H."/>
            <person name="Jorgensen S.L."/>
            <person name="Zaremba-Niedzwiedzka K."/>
            <person name="Martijn J."/>
            <person name="Lind A.E."/>
            <person name="van Eijk R."/>
            <person name="Schleper C."/>
            <person name="Guy L."/>
            <person name="Ettema T.J."/>
        </authorList>
    </citation>
    <scope>NUCLEOTIDE SEQUENCE</scope>
</reference>
<evidence type="ECO:0000259" key="2">
    <source>
        <dbReference type="Pfam" id="PF00685"/>
    </source>
</evidence>
<comment type="caution">
    <text evidence="3">The sequence shown here is derived from an EMBL/GenBank/DDBJ whole genome shotgun (WGS) entry which is preliminary data.</text>
</comment>
<feature type="domain" description="Sulfotransferase" evidence="2">
    <location>
        <begin position="5"/>
        <end position="151"/>
    </location>
</feature>
<organism evidence="3">
    <name type="scientific">marine sediment metagenome</name>
    <dbReference type="NCBI Taxonomy" id="412755"/>
    <lineage>
        <taxon>unclassified sequences</taxon>
        <taxon>metagenomes</taxon>
        <taxon>ecological metagenomes</taxon>
    </lineage>
</organism>
<sequence>MIAHLASWPRSGNSMLRLLIWQVFEKQTFPAVDERALISVLGTDTGLRLSGKDDPDFAKTHKPPSDDKPAIFIVRDGRDAIVSFYHYIHTVTHHPASMRQVICDPAPTGTPSPGNWSDFFHAWQPLTRDDRILVKYEEMLEEPDTVIDRVAIAFNLKPQRRFVNNFPALQSRITHGVFRTGKNGGWQGRLVGTDLKLFWEVHGDVMEQLGYGRKDDGRTTGKHPRSDETGTHAARGTLDGRRLPS</sequence>
<dbReference type="Pfam" id="PF00685">
    <property type="entry name" value="Sulfotransfer_1"/>
    <property type="match status" value="1"/>
</dbReference>
<dbReference type="EMBL" id="LAZR01000183">
    <property type="protein sequence ID" value="KKN83506.1"/>
    <property type="molecule type" value="Genomic_DNA"/>
</dbReference>